<dbReference type="PANTHER" id="PTHR13924">
    <property type="entry name" value="TRANSFORMING ACIDIC COILED-COIL CONTAINING PROTEIN 1/2"/>
    <property type="match status" value="1"/>
</dbReference>
<evidence type="ECO:0000256" key="4">
    <source>
        <dbReference type="ARBA" id="ARBA00022553"/>
    </source>
</evidence>
<comment type="caution">
    <text evidence="10">The sequence shown here is derived from an EMBL/GenBank/DDBJ whole genome shotgun (WGS) entry which is preliminary data.</text>
</comment>
<feature type="coiled-coil region" evidence="7">
    <location>
        <begin position="227"/>
        <end position="261"/>
    </location>
</feature>
<evidence type="ECO:0000256" key="7">
    <source>
        <dbReference type="SAM" id="Coils"/>
    </source>
</evidence>
<evidence type="ECO:0000256" key="6">
    <source>
        <dbReference type="ARBA" id="ARBA00023212"/>
    </source>
</evidence>
<sequence length="449" mass="50629">MASDDNFRTPVSSTEDLMTLSPKRLGLEEPDMKSDYLTDGEFDSICDITMREIRDDNVFIDATSLDYLDKCTMSKKNQTSLERGKDSLFVKFDPLYAKSFLAHCTQQKSLDELSQSDIGYETASNNSILNDGAAHSRHTSSAGSMTSKCGIDKPTQVVSPVVSAEMPKLLPTLPGPTPALVRSVSAILTPTQAGPERLIYLSGSTPPTAAPRSPRTKFCSAQDFNHVQSLRLILQNQDQELSHLKHENKELKYTIQKTREETDIKIKKLEGELKTMVHKECKLVQQINDKTLSNKQMSIVMEEYEKTISLLIDENEKLAADRDEALKHLSIMESSFSDLLAKYEKCKGVINEFKENQKVLRDKITEYETGLNKYESLYNTLKKVTTESLNEANKTLEQVNKAHSIEITKLNATIKKQEITMSSLQENLLQKSRDIEELTRICDQLINAN</sequence>
<organism evidence="10 11">
    <name type="scientific">Pararge aegeria aegeria</name>
    <dbReference type="NCBI Taxonomy" id="348720"/>
    <lineage>
        <taxon>Eukaryota</taxon>
        <taxon>Metazoa</taxon>
        <taxon>Ecdysozoa</taxon>
        <taxon>Arthropoda</taxon>
        <taxon>Hexapoda</taxon>
        <taxon>Insecta</taxon>
        <taxon>Pterygota</taxon>
        <taxon>Neoptera</taxon>
        <taxon>Endopterygota</taxon>
        <taxon>Lepidoptera</taxon>
        <taxon>Glossata</taxon>
        <taxon>Ditrysia</taxon>
        <taxon>Papilionoidea</taxon>
        <taxon>Nymphalidae</taxon>
        <taxon>Satyrinae</taxon>
        <taxon>Satyrini</taxon>
        <taxon>Parargina</taxon>
        <taxon>Pararge</taxon>
    </lineage>
</organism>
<gene>
    <name evidence="10" type="primary">jg27956</name>
    <name evidence="10" type="ORF">PAEG_LOCUS21568</name>
</gene>
<keyword evidence="4" id="KW-0597">Phosphoprotein</keyword>
<evidence type="ECO:0000256" key="2">
    <source>
        <dbReference type="ARBA" id="ARBA00009423"/>
    </source>
</evidence>
<dbReference type="OrthoDB" id="42561at2759"/>
<proteinExistence type="inferred from homology"/>
<keyword evidence="3" id="KW-0963">Cytoplasm</keyword>
<evidence type="ECO:0000259" key="9">
    <source>
        <dbReference type="Pfam" id="PF05010"/>
    </source>
</evidence>
<dbReference type="InterPro" id="IPR007707">
    <property type="entry name" value="TACC_C"/>
</dbReference>
<dbReference type="AlphaFoldDB" id="A0A8S4S2T2"/>
<dbReference type="GO" id="GO:0005737">
    <property type="term" value="C:cytoplasm"/>
    <property type="evidence" value="ECO:0007669"/>
    <property type="project" value="TreeGrafter"/>
</dbReference>
<evidence type="ECO:0000313" key="10">
    <source>
        <dbReference type="EMBL" id="CAH2247470.1"/>
    </source>
</evidence>
<feature type="coiled-coil region" evidence="7">
    <location>
        <begin position="382"/>
        <end position="441"/>
    </location>
</feature>
<evidence type="ECO:0000256" key="1">
    <source>
        <dbReference type="ARBA" id="ARBA00004245"/>
    </source>
</evidence>
<evidence type="ECO:0000256" key="3">
    <source>
        <dbReference type="ARBA" id="ARBA00022490"/>
    </source>
</evidence>
<dbReference type="Gene3D" id="1.20.5.1700">
    <property type="match status" value="1"/>
</dbReference>
<feature type="region of interest" description="Disordered" evidence="8">
    <location>
        <begin position="126"/>
        <end position="148"/>
    </location>
</feature>
<feature type="domain" description="Transforming acidic coiled-coil-containing protein C-terminal" evidence="9">
    <location>
        <begin position="260"/>
        <end position="446"/>
    </location>
</feature>
<dbReference type="GO" id="GO:0007052">
    <property type="term" value="P:mitotic spindle organization"/>
    <property type="evidence" value="ECO:0007669"/>
    <property type="project" value="InterPro"/>
</dbReference>
<dbReference type="EMBL" id="CAKXAJ010025962">
    <property type="protein sequence ID" value="CAH2247470.1"/>
    <property type="molecule type" value="Genomic_DNA"/>
</dbReference>
<dbReference type="PANTHER" id="PTHR13924:SF10">
    <property type="entry name" value="TRANSFORMING ACIDIC COILED-COIL PROTEIN, ISOFORM K"/>
    <property type="match status" value="1"/>
</dbReference>
<dbReference type="InterPro" id="IPR039915">
    <property type="entry name" value="TACC"/>
</dbReference>
<protein>
    <submittedName>
        <fullName evidence="10">Jg27956 protein</fullName>
    </submittedName>
</protein>
<comment type="subcellular location">
    <subcellularLocation>
        <location evidence="1">Cytoplasm</location>
        <location evidence="1">Cytoskeleton</location>
    </subcellularLocation>
</comment>
<keyword evidence="11" id="KW-1185">Reference proteome</keyword>
<dbReference type="Proteomes" id="UP000838756">
    <property type="component" value="Unassembled WGS sequence"/>
</dbReference>
<dbReference type="Pfam" id="PF05010">
    <property type="entry name" value="TACC_C"/>
    <property type="match status" value="1"/>
</dbReference>
<evidence type="ECO:0000313" key="11">
    <source>
        <dbReference type="Proteomes" id="UP000838756"/>
    </source>
</evidence>
<dbReference type="GO" id="GO:0005856">
    <property type="term" value="C:cytoskeleton"/>
    <property type="evidence" value="ECO:0007669"/>
    <property type="project" value="UniProtKB-SubCell"/>
</dbReference>
<reference evidence="10" key="1">
    <citation type="submission" date="2022-03" db="EMBL/GenBank/DDBJ databases">
        <authorList>
            <person name="Lindestad O."/>
        </authorList>
    </citation>
    <scope>NUCLEOTIDE SEQUENCE</scope>
</reference>
<accession>A0A8S4S2T2</accession>
<evidence type="ECO:0000256" key="8">
    <source>
        <dbReference type="SAM" id="MobiDB-lite"/>
    </source>
</evidence>
<evidence type="ECO:0000256" key="5">
    <source>
        <dbReference type="ARBA" id="ARBA00023054"/>
    </source>
</evidence>
<name>A0A8S4S2T2_9NEOP</name>
<comment type="similarity">
    <text evidence="2">Belongs to the TACC family.</text>
</comment>
<keyword evidence="6" id="KW-0206">Cytoskeleton</keyword>
<keyword evidence="5 7" id="KW-0175">Coiled coil</keyword>